<keyword evidence="10" id="KW-0539">Nucleus</keyword>
<keyword evidence="8 12" id="KW-0347">Helicase</keyword>
<dbReference type="SMART" id="SM00487">
    <property type="entry name" value="DEXDc"/>
    <property type="match status" value="1"/>
</dbReference>
<dbReference type="Gene3D" id="3.40.50.300">
    <property type="entry name" value="P-loop containing nucleotide triphosphate hydrolases"/>
    <property type="match status" value="2"/>
</dbReference>
<protein>
    <recommendedName>
        <fullName evidence="3">RNA helicase</fullName>
        <ecNumber evidence="3">3.6.4.13</ecNumber>
    </recommendedName>
</protein>
<comment type="subcellular location">
    <subcellularLocation>
        <location evidence="1">Nucleus</location>
        <location evidence="1">Nucleolus</location>
    </subcellularLocation>
</comment>
<dbReference type="PANTHER" id="PTHR47958">
    <property type="entry name" value="ATP-DEPENDENT RNA HELICASE DBP3"/>
    <property type="match status" value="1"/>
</dbReference>
<dbReference type="InterPro" id="IPR001650">
    <property type="entry name" value="Helicase_C-like"/>
</dbReference>
<evidence type="ECO:0000256" key="9">
    <source>
        <dbReference type="ARBA" id="ARBA00022840"/>
    </source>
</evidence>
<feature type="region of interest" description="Disordered" evidence="13">
    <location>
        <begin position="1"/>
        <end position="25"/>
    </location>
</feature>
<dbReference type="STRING" id="71717.A0A4Y7TZ74"/>
<evidence type="ECO:0000256" key="7">
    <source>
        <dbReference type="ARBA" id="ARBA00022801"/>
    </source>
</evidence>
<feature type="compositionally biased region" description="Polar residues" evidence="13">
    <location>
        <begin position="1"/>
        <end position="17"/>
    </location>
</feature>
<comment type="caution">
    <text evidence="16">The sequence shown here is derived from an EMBL/GenBank/DDBJ whole genome shotgun (WGS) entry which is preliminary data.</text>
</comment>
<comment type="similarity">
    <text evidence="2">Belongs to the DEAD box helicase family. DDX5/DBP2 subfamily.</text>
</comment>
<dbReference type="OrthoDB" id="196131at2759"/>
<keyword evidence="5" id="KW-0698">rRNA processing</keyword>
<dbReference type="GO" id="GO:0003676">
    <property type="term" value="F:nucleic acid binding"/>
    <property type="evidence" value="ECO:0007669"/>
    <property type="project" value="InterPro"/>
</dbReference>
<dbReference type="EC" id="3.6.4.13" evidence="3"/>
<keyword evidence="9 12" id="KW-0067">ATP-binding</keyword>
<evidence type="ECO:0000256" key="3">
    <source>
        <dbReference type="ARBA" id="ARBA00012552"/>
    </source>
</evidence>
<evidence type="ECO:0000256" key="2">
    <source>
        <dbReference type="ARBA" id="ARBA00009334"/>
    </source>
</evidence>
<evidence type="ECO:0000259" key="15">
    <source>
        <dbReference type="PROSITE" id="PS51194"/>
    </source>
</evidence>
<dbReference type="CDD" id="cd18787">
    <property type="entry name" value="SF2_C_DEAD"/>
    <property type="match status" value="1"/>
</dbReference>
<dbReference type="PROSITE" id="PS51192">
    <property type="entry name" value="HELICASE_ATP_BIND_1"/>
    <property type="match status" value="1"/>
</dbReference>
<dbReference type="InterPro" id="IPR044742">
    <property type="entry name" value="DEAD/DEAH_RhlB"/>
</dbReference>
<dbReference type="GO" id="GO:0005524">
    <property type="term" value="F:ATP binding"/>
    <property type="evidence" value="ECO:0007669"/>
    <property type="project" value="UniProtKB-KW"/>
</dbReference>
<dbReference type="InterPro" id="IPR000629">
    <property type="entry name" value="RNA-helicase_DEAD-box_CS"/>
</dbReference>
<dbReference type="GO" id="GO:0003724">
    <property type="term" value="F:RNA helicase activity"/>
    <property type="evidence" value="ECO:0007669"/>
    <property type="project" value="UniProtKB-EC"/>
</dbReference>
<dbReference type="InterPro" id="IPR027417">
    <property type="entry name" value="P-loop_NTPase"/>
</dbReference>
<organism evidence="16 17">
    <name type="scientific">Coprinellus micaceus</name>
    <name type="common">Glistening ink-cap mushroom</name>
    <name type="synonym">Coprinus micaceus</name>
    <dbReference type="NCBI Taxonomy" id="71717"/>
    <lineage>
        <taxon>Eukaryota</taxon>
        <taxon>Fungi</taxon>
        <taxon>Dikarya</taxon>
        <taxon>Basidiomycota</taxon>
        <taxon>Agaricomycotina</taxon>
        <taxon>Agaricomycetes</taxon>
        <taxon>Agaricomycetidae</taxon>
        <taxon>Agaricales</taxon>
        <taxon>Agaricineae</taxon>
        <taxon>Psathyrellaceae</taxon>
        <taxon>Coprinellus</taxon>
    </lineage>
</organism>
<keyword evidence="4" id="KW-0690">Ribosome biogenesis</keyword>
<evidence type="ECO:0000256" key="1">
    <source>
        <dbReference type="ARBA" id="ARBA00004604"/>
    </source>
</evidence>
<evidence type="ECO:0000256" key="11">
    <source>
        <dbReference type="ARBA" id="ARBA00037449"/>
    </source>
</evidence>
<evidence type="ECO:0000256" key="10">
    <source>
        <dbReference type="ARBA" id="ARBA00023242"/>
    </source>
</evidence>
<dbReference type="EMBL" id="QPFP01000002">
    <property type="protein sequence ID" value="TEB39294.1"/>
    <property type="molecule type" value="Genomic_DNA"/>
</dbReference>
<evidence type="ECO:0000256" key="12">
    <source>
        <dbReference type="RuleBase" id="RU000492"/>
    </source>
</evidence>
<dbReference type="PROSITE" id="PS51194">
    <property type="entry name" value="HELICASE_CTER"/>
    <property type="match status" value="1"/>
</dbReference>
<name>A0A4Y7TZ74_COPMI</name>
<dbReference type="SUPFAM" id="SSF52540">
    <property type="entry name" value="P-loop containing nucleoside triphosphate hydrolases"/>
    <property type="match status" value="1"/>
</dbReference>
<keyword evidence="7 12" id="KW-0378">Hydrolase</keyword>
<reference evidence="16 17" key="1">
    <citation type="journal article" date="2019" name="Nat. Ecol. Evol.">
        <title>Megaphylogeny resolves global patterns of mushroom evolution.</title>
        <authorList>
            <person name="Varga T."/>
            <person name="Krizsan K."/>
            <person name="Foldi C."/>
            <person name="Dima B."/>
            <person name="Sanchez-Garcia M."/>
            <person name="Sanchez-Ramirez S."/>
            <person name="Szollosi G.J."/>
            <person name="Szarkandi J.G."/>
            <person name="Papp V."/>
            <person name="Albert L."/>
            <person name="Andreopoulos W."/>
            <person name="Angelini C."/>
            <person name="Antonin V."/>
            <person name="Barry K.W."/>
            <person name="Bougher N.L."/>
            <person name="Buchanan P."/>
            <person name="Buyck B."/>
            <person name="Bense V."/>
            <person name="Catcheside P."/>
            <person name="Chovatia M."/>
            <person name="Cooper J."/>
            <person name="Damon W."/>
            <person name="Desjardin D."/>
            <person name="Finy P."/>
            <person name="Geml J."/>
            <person name="Haridas S."/>
            <person name="Hughes K."/>
            <person name="Justo A."/>
            <person name="Karasinski D."/>
            <person name="Kautmanova I."/>
            <person name="Kiss B."/>
            <person name="Kocsube S."/>
            <person name="Kotiranta H."/>
            <person name="LaButti K.M."/>
            <person name="Lechner B.E."/>
            <person name="Liimatainen K."/>
            <person name="Lipzen A."/>
            <person name="Lukacs Z."/>
            <person name="Mihaltcheva S."/>
            <person name="Morgado L.N."/>
            <person name="Niskanen T."/>
            <person name="Noordeloos M.E."/>
            <person name="Ohm R.A."/>
            <person name="Ortiz-Santana B."/>
            <person name="Ovrebo C."/>
            <person name="Racz N."/>
            <person name="Riley R."/>
            <person name="Savchenko A."/>
            <person name="Shiryaev A."/>
            <person name="Soop K."/>
            <person name="Spirin V."/>
            <person name="Szebenyi C."/>
            <person name="Tomsovsky M."/>
            <person name="Tulloss R.E."/>
            <person name="Uehling J."/>
            <person name="Grigoriev I.V."/>
            <person name="Vagvolgyi C."/>
            <person name="Papp T."/>
            <person name="Martin F.M."/>
            <person name="Miettinen O."/>
            <person name="Hibbett D.S."/>
            <person name="Nagy L.G."/>
        </authorList>
    </citation>
    <scope>NUCLEOTIDE SEQUENCE [LARGE SCALE GENOMIC DNA]</scope>
    <source>
        <strain evidence="16 17">FP101781</strain>
    </source>
</reference>
<dbReference type="Pfam" id="PF00271">
    <property type="entry name" value="Helicase_C"/>
    <property type="match status" value="1"/>
</dbReference>
<evidence type="ECO:0000256" key="6">
    <source>
        <dbReference type="ARBA" id="ARBA00022741"/>
    </source>
</evidence>
<sequence>MSSSGSAEATVSPSHSASKAKATVAPTSAKDAEEFLKKHNITITLPASDSTPVSPIVSFSQLTSLPSELTAAFKTFKEPSPIQACTWPPALAGKDVVGIAETGSGKTLAFGIPALNALINSSTSTSSNITTLVVAPTRELAIQTHDALSGLGKTFGIASVAIFGGVPKDGQIRMLKASLKQGSDGLLTRIVVGTPGRILDLMNDGALNLSGVNYLVLDEADRMLDKGFENDIRRIIEATKPMNERQTMMFSATWPESVRRLAGTFQRNPVRVTVGSDDLTANSRVEQSVEVFDDPRSKDQRLLGHLKRVLPNKKPSKGYEENRVLVFALYKKEASRVEQFLQRNGYAVGALHGDMSQSARMEALDKFKAGATNLLVATDVAARGLDIPNVNAVINYTFPLTIEDYIHRIGRTGRGGKSGKSITFFTGENHERSLAGEYARVLSDSGFDNEPLKKFPMTIKKKEHSVYGAFYRDDIPKKAATKIVF</sequence>
<evidence type="ECO:0000256" key="4">
    <source>
        <dbReference type="ARBA" id="ARBA00022517"/>
    </source>
</evidence>
<dbReference type="Proteomes" id="UP000298030">
    <property type="component" value="Unassembled WGS sequence"/>
</dbReference>
<dbReference type="SMART" id="SM00490">
    <property type="entry name" value="HELICc"/>
    <property type="match status" value="1"/>
</dbReference>
<feature type="domain" description="Helicase ATP-binding" evidence="14">
    <location>
        <begin position="87"/>
        <end position="272"/>
    </location>
</feature>
<dbReference type="InterPro" id="IPR011545">
    <property type="entry name" value="DEAD/DEAH_box_helicase_dom"/>
</dbReference>
<gene>
    <name evidence="16" type="ORF">FA13DRAFT_1619978</name>
</gene>
<evidence type="ECO:0000256" key="13">
    <source>
        <dbReference type="SAM" id="MobiDB-lite"/>
    </source>
</evidence>
<dbReference type="GO" id="GO:0016787">
    <property type="term" value="F:hydrolase activity"/>
    <property type="evidence" value="ECO:0007669"/>
    <property type="project" value="UniProtKB-KW"/>
</dbReference>
<dbReference type="PROSITE" id="PS00039">
    <property type="entry name" value="DEAD_ATP_HELICASE"/>
    <property type="match status" value="1"/>
</dbReference>
<comment type="function">
    <text evidence="11">ATP-dependent RNA helicase required for 60S ribosomal subunit synthesis. Involved in efficient pre-rRNA processing, predominantly at site A3, which is necessary for the normal formation of 25S and 5.8S rRNAs.</text>
</comment>
<evidence type="ECO:0000313" key="16">
    <source>
        <dbReference type="EMBL" id="TEB39294.1"/>
    </source>
</evidence>
<dbReference type="AlphaFoldDB" id="A0A4Y7TZ74"/>
<dbReference type="CDD" id="cd00268">
    <property type="entry name" value="DEADc"/>
    <property type="match status" value="1"/>
</dbReference>
<evidence type="ECO:0000256" key="5">
    <source>
        <dbReference type="ARBA" id="ARBA00022552"/>
    </source>
</evidence>
<feature type="domain" description="Helicase C-terminal" evidence="15">
    <location>
        <begin position="305"/>
        <end position="463"/>
    </location>
</feature>
<keyword evidence="6 12" id="KW-0547">Nucleotide-binding</keyword>
<accession>A0A4Y7TZ74</accession>
<dbReference type="Pfam" id="PF00270">
    <property type="entry name" value="DEAD"/>
    <property type="match status" value="1"/>
</dbReference>
<evidence type="ECO:0000256" key="8">
    <source>
        <dbReference type="ARBA" id="ARBA00022806"/>
    </source>
</evidence>
<keyword evidence="17" id="KW-1185">Reference proteome</keyword>
<dbReference type="InterPro" id="IPR014001">
    <property type="entry name" value="Helicase_ATP-bd"/>
</dbReference>
<evidence type="ECO:0000313" key="17">
    <source>
        <dbReference type="Proteomes" id="UP000298030"/>
    </source>
</evidence>
<evidence type="ECO:0000259" key="14">
    <source>
        <dbReference type="PROSITE" id="PS51192"/>
    </source>
</evidence>
<proteinExistence type="inferred from homology"/>